<keyword evidence="9 10" id="KW-0472">Membrane</keyword>
<dbReference type="GO" id="GO:0005886">
    <property type="term" value="C:plasma membrane"/>
    <property type="evidence" value="ECO:0007669"/>
    <property type="project" value="UniProtKB-SubCell"/>
</dbReference>
<keyword evidence="8 10" id="KW-1133">Transmembrane helix</keyword>
<evidence type="ECO:0000313" key="12">
    <source>
        <dbReference type="Proteomes" id="UP000051260"/>
    </source>
</evidence>
<keyword evidence="11" id="KW-0966">Cell projection</keyword>
<name>A0A0N7MA59_9RHOB</name>
<dbReference type="GO" id="GO:0009425">
    <property type="term" value="C:bacterial-type flagellum basal body"/>
    <property type="evidence" value="ECO:0007669"/>
    <property type="project" value="InterPro"/>
</dbReference>
<reference evidence="12" key="1">
    <citation type="submission" date="2015-09" db="EMBL/GenBank/DDBJ databases">
        <authorList>
            <person name="Rodrigo-Torres L."/>
            <person name="Arahal D.R."/>
        </authorList>
    </citation>
    <scope>NUCLEOTIDE SEQUENCE [LARGE SCALE GENOMIC DNA]</scope>
    <source>
        <strain evidence="12">CECT 5091</strain>
    </source>
</reference>
<evidence type="ECO:0000256" key="4">
    <source>
        <dbReference type="ARBA" id="ARBA00022475"/>
    </source>
</evidence>
<proteinExistence type="inferred from homology"/>
<evidence type="ECO:0000256" key="7">
    <source>
        <dbReference type="ARBA" id="ARBA00022779"/>
    </source>
</evidence>
<comment type="subcellular location">
    <subcellularLocation>
        <location evidence="10">Cell inner membrane</location>
    </subcellularLocation>
    <subcellularLocation>
        <location evidence="2">Cell membrane</location>
        <topology evidence="2">Single-pass membrane protein</topology>
    </subcellularLocation>
</comment>
<dbReference type="Pfam" id="PF03748">
    <property type="entry name" value="FliL"/>
    <property type="match status" value="1"/>
</dbReference>
<dbReference type="RefSeq" id="WP_082643675.1">
    <property type="nucleotide sequence ID" value="NZ_CYUD01000009.1"/>
</dbReference>
<evidence type="ECO:0000256" key="9">
    <source>
        <dbReference type="ARBA" id="ARBA00023136"/>
    </source>
</evidence>
<organism evidence="11 12">
    <name type="scientific">Ruegeria denitrificans</name>
    <dbReference type="NCBI Taxonomy" id="1715692"/>
    <lineage>
        <taxon>Bacteria</taxon>
        <taxon>Pseudomonadati</taxon>
        <taxon>Pseudomonadota</taxon>
        <taxon>Alphaproteobacteria</taxon>
        <taxon>Rhodobacterales</taxon>
        <taxon>Roseobacteraceae</taxon>
        <taxon>Ruegeria</taxon>
    </lineage>
</organism>
<dbReference type="AlphaFoldDB" id="A0A0N7MA59"/>
<dbReference type="GO" id="GO:0071973">
    <property type="term" value="P:bacterial-type flagellum-dependent cell motility"/>
    <property type="evidence" value="ECO:0007669"/>
    <property type="project" value="InterPro"/>
</dbReference>
<evidence type="ECO:0000256" key="6">
    <source>
        <dbReference type="ARBA" id="ARBA00022692"/>
    </source>
</evidence>
<evidence type="ECO:0000313" key="11">
    <source>
        <dbReference type="EMBL" id="CUK07742.1"/>
    </source>
</evidence>
<keyword evidence="5 10" id="KW-0145">Chemotaxis</keyword>
<keyword evidence="10" id="KW-0997">Cell inner membrane</keyword>
<accession>A0A0N7MA59</accession>
<keyword evidence="11" id="KW-0969">Cilium</keyword>
<evidence type="ECO:0000256" key="8">
    <source>
        <dbReference type="ARBA" id="ARBA00022989"/>
    </source>
</evidence>
<comment type="function">
    <text evidence="1 10">Controls the rotational direction of flagella during chemotaxis.</text>
</comment>
<dbReference type="Proteomes" id="UP000051260">
    <property type="component" value="Unassembled WGS sequence"/>
</dbReference>
<dbReference type="OrthoDB" id="7619358at2"/>
<evidence type="ECO:0000256" key="5">
    <source>
        <dbReference type="ARBA" id="ARBA00022500"/>
    </source>
</evidence>
<evidence type="ECO:0000256" key="1">
    <source>
        <dbReference type="ARBA" id="ARBA00002254"/>
    </source>
</evidence>
<evidence type="ECO:0000256" key="3">
    <source>
        <dbReference type="ARBA" id="ARBA00008281"/>
    </source>
</evidence>
<gene>
    <name evidence="11" type="primary">fliL</name>
    <name evidence="11" type="ORF">RUE5091_02985</name>
</gene>
<dbReference type="EMBL" id="CYUD01000009">
    <property type="protein sequence ID" value="CUK07742.1"/>
    <property type="molecule type" value="Genomic_DNA"/>
</dbReference>
<keyword evidence="6 10" id="KW-0812">Transmembrane</keyword>
<dbReference type="GO" id="GO:0006935">
    <property type="term" value="P:chemotaxis"/>
    <property type="evidence" value="ECO:0007669"/>
    <property type="project" value="UniProtKB-KW"/>
</dbReference>
<evidence type="ECO:0000256" key="2">
    <source>
        <dbReference type="ARBA" id="ARBA00004162"/>
    </source>
</evidence>
<dbReference type="STRING" id="1715692.RUE5091_02985"/>
<keyword evidence="12" id="KW-1185">Reference proteome</keyword>
<evidence type="ECO:0000256" key="10">
    <source>
        <dbReference type="RuleBase" id="RU364125"/>
    </source>
</evidence>
<dbReference type="InterPro" id="IPR005503">
    <property type="entry name" value="FliL"/>
</dbReference>
<feature type="transmembrane region" description="Helical" evidence="10">
    <location>
        <begin position="20"/>
        <end position="43"/>
    </location>
</feature>
<keyword evidence="11" id="KW-0282">Flagellum</keyword>
<keyword evidence="4" id="KW-1003">Cell membrane</keyword>
<comment type="similarity">
    <text evidence="3 10">Belongs to the FliL family.</text>
</comment>
<sequence>MTDATAEQAEVPEKSGKKGMIMGVILAVAGAAGGYFLTTSGLLPFGGKPAMEEAEEKDKGKAVKALPQVGFIDLPPVIVSVNAGDSRHLKFHAQLEVNSEYAADVEKMKPRIMDILNGYLRAVEVSDLEDSLALMRIRGHLLRRIEIVVGEGRVRDVLVMEFVLN</sequence>
<keyword evidence="7 10" id="KW-0283">Flagellar rotation</keyword>
<protein>
    <recommendedName>
        <fullName evidence="10">Flagellar protein FliL</fullName>
    </recommendedName>
</protein>